<gene>
    <name evidence="2" type="ORF">FYJ26_09005</name>
</gene>
<evidence type="ECO:0000313" key="2">
    <source>
        <dbReference type="EMBL" id="MSS78529.1"/>
    </source>
</evidence>
<name>A0A6N7VXU6_9FIRM</name>
<feature type="transmembrane region" description="Helical" evidence="1">
    <location>
        <begin position="12"/>
        <end position="31"/>
    </location>
</feature>
<evidence type="ECO:0000313" key="3">
    <source>
        <dbReference type="Proteomes" id="UP000441925"/>
    </source>
</evidence>
<keyword evidence="1" id="KW-1133">Transmembrane helix</keyword>
<keyword evidence="3" id="KW-1185">Reference proteome</keyword>
<reference evidence="2 3" key="1">
    <citation type="submission" date="2019-08" db="EMBL/GenBank/DDBJ databases">
        <title>In-depth cultivation of the pig gut microbiome towards novel bacterial diversity and tailored functional studies.</title>
        <authorList>
            <person name="Wylensek D."/>
            <person name="Hitch T.C.A."/>
            <person name="Clavel T."/>
        </authorList>
    </citation>
    <scope>NUCLEOTIDE SEQUENCE [LARGE SCALE GENOMIC DNA]</scope>
    <source>
        <strain evidence="2 3">WCA-380-WT-2B</strain>
    </source>
</reference>
<dbReference type="AlphaFoldDB" id="A0A6N7VXU6"/>
<comment type="caution">
    <text evidence="2">The sequence shown here is derived from an EMBL/GenBank/DDBJ whole genome shotgun (WGS) entry which is preliminary data.</text>
</comment>
<evidence type="ECO:0000256" key="1">
    <source>
        <dbReference type="SAM" id="Phobius"/>
    </source>
</evidence>
<proteinExistence type="predicted"/>
<dbReference type="Proteomes" id="UP000441925">
    <property type="component" value="Unassembled WGS sequence"/>
</dbReference>
<protein>
    <submittedName>
        <fullName evidence="2">Uncharacterized protein</fullName>
    </submittedName>
</protein>
<accession>A0A6N7VXU6</accession>
<keyword evidence="1" id="KW-0812">Transmembrane</keyword>
<feature type="transmembrane region" description="Helical" evidence="1">
    <location>
        <begin position="37"/>
        <end position="54"/>
    </location>
</feature>
<keyword evidence="1" id="KW-0472">Membrane</keyword>
<dbReference type="RefSeq" id="WP_154541704.1">
    <property type="nucleotide sequence ID" value="NZ_JAXDSU010000073.1"/>
</dbReference>
<dbReference type="EMBL" id="VULQ01000013">
    <property type="protein sequence ID" value="MSS78529.1"/>
    <property type="molecule type" value="Genomic_DNA"/>
</dbReference>
<sequence>MKNNIKDYKSLEFLTSLISLILLIILTVIQYWKGRPFWWILVLVTILMAANSYLKYKKIKKESR</sequence>
<organism evidence="2 3">
    <name type="scientific">Anaerococcus porci</name>
    <dbReference type="NCBI Taxonomy" id="2652269"/>
    <lineage>
        <taxon>Bacteria</taxon>
        <taxon>Bacillati</taxon>
        <taxon>Bacillota</taxon>
        <taxon>Tissierellia</taxon>
        <taxon>Tissierellales</taxon>
        <taxon>Peptoniphilaceae</taxon>
        <taxon>Anaerococcus</taxon>
    </lineage>
</organism>